<feature type="region of interest" description="Disordered" evidence="7">
    <location>
        <begin position="26"/>
        <end position="67"/>
    </location>
</feature>
<feature type="signal peptide" evidence="8">
    <location>
        <begin position="1"/>
        <end position="23"/>
    </location>
</feature>
<dbReference type="PROSITE" id="PS51257">
    <property type="entry name" value="PROKAR_LIPOPROTEIN"/>
    <property type="match status" value="1"/>
</dbReference>
<evidence type="ECO:0000256" key="7">
    <source>
        <dbReference type="SAM" id="MobiDB-lite"/>
    </source>
</evidence>
<gene>
    <name evidence="9" type="ORF">PIGHUM_01276</name>
</gene>
<keyword evidence="3" id="KW-0472">Membrane</keyword>
<dbReference type="GO" id="GO:0009279">
    <property type="term" value="C:cell outer membrane"/>
    <property type="evidence" value="ECO:0007669"/>
    <property type="project" value="UniProtKB-SubCell"/>
</dbReference>
<evidence type="ECO:0000256" key="8">
    <source>
        <dbReference type="SAM" id="SignalP"/>
    </source>
</evidence>
<organism evidence="9 10">
    <name type="scientific">Pigmentiphaga humi</name>
    <dbReference type="NCBI Taxonomy" id="2478468"/>
    <lineage>
        <taxon>Bacteria</taxon>
        <taxon>Pseudomonadati</taxon>
        <taxon>Pseudomonadota</taxon>
        <taxon>Betaproteobacteria</taxon>
        <taxon>Burkholderiales</taxon>
        <taxon>Alcaligenaceae</taxon>
        <taxon>Pigmentiphaga</taxon>
    </lineage>
</organism>
<accession>A0A3P4B0Y2</accession>
<feature type="compositionally biased region" description="Low complexity" evidence="7">
    <location>
        <begin position="33"/>
        <end position="49"/>
    </location>
</feature>
<protein>
    <recommendedName>
        <fullName evidence="11">Lipoprotein</fullName>
    </recommendedName>
</protein>
<name>A0A3P4B0Y2_9BURK</name>
<evidence type="ECO:0000256" key="6">
    <source>
        <dbReference type="ARBA" id="ARBA00023288"/>
    </source>
</evidence>
<feature type="chain" id="PRO_5018070151" description="Lipoprotein" evidence="8">
    <location>
        <begin position="24"/>
        <end position="67"/>
    </location>
</feature>
<keyword evidence="6" id="KW-0449">Lipoprotein</keyword>
<keyword evidence="5" id="KW-0998">Cell outer membrane</keyword>
<keyword evidence="2 8" id="KW-0732">Signal</keyword>
<evidence type="ECO:0000256" key="4">
    <source>
        <dbReference type="ARBA" id="ARBA00023139"/>
    </source>
</evidence>
<dbReference type="Pfam" id="PF13627">
    <property type="entry name" value="LptM_cons"/>
    <property type="match status" value="1"/>
</dbReference>
<evidence type="ECO:0000256" key="1">
    <source>
        <dbReference type="ARBA" id="ARBA00004459"/>
    </source>
</evidence>
<reference evidence="9 10" key="1">
    <citation type="submission" date="2018-10" db="EMBL/GenBank/DDBJ databases">
        <authorList>
            <person name="Criscuolo A."/>
        </authorList>
    </citation>
    <scope>NUCLEOTIDE SEQUENCE [LARGE SCALE GENOMIC DNA]</scope>
    <source>
        <strain evidence="9">DnA1</strain>
    </source>
</reference>
<dbReference type="InterPro" id="IPR032831">
    <property type="entry name" value="LptM_cons"/>
</dbReference>
<evidence type="ECO:0000256" key="5">
    <source>
        <dbReference type="ARBA" id="ARBA00023237"/>
    </source>
</evidence>
<evidence type="ECO:0000256" key="3">
    <source>
        <dbReference type="ARBA" id="ARBA00023136"/>
    </source>
</evidence>
<dbReference type="Proteomes" id="UP000277294">
    <property type="component" value="Unassembled WGS sequence"/>
</dbReference>
<evidence type="ECO:0000313" key="9">
    <source>
        <dbReference type="EMBL" id="VCU69216.1"/>
    </source>
</evidence>
<evidence type="ECO:0000256" key="2">
    <source>
        <dbReference type="ARBA" id="ARBA00022729"/>
    </source>
</evidence>
<keyword evidence="10" id="KW-1185">Reference proteome</keyword>
<proteinExistence type="predicted"/>
<sequence length="67" mass="6702">MARRLGAACAAAALALLAGCGNKGPLYLPKAPPQATQPAAPAQAAPAQTGDDVSRRNESISHTPIPQ</sequence>
<keyword evidence="4" id="KW-0564">Palmitate</keyword>
<evidence type="ECO:0008006" key="11">
    <source>
        <dbReference type="Google" id="ProtNLM"/>
    </source>
</evidence>
<dbReference type="EMBL" id="UWPJ01000011">
    <property type="protein sequence ID" value="VCU69216.1"/>
    <property type="molecule type" value="Genomic_DNA"/>
</dbReference>
<evidence type="ECO:0000313" key="10">
    <source>
        <dbReference type="Proteomes" id="UP000277294"/>
    </source>
</evidence>
<dbReference type="AlphaFoldDB" id="A0A3P4B0Y2"/>
<dbReference type="NCBIfam" id="NF047847">
    <property type="entry name" value="SS_mature_LptM"/>
    <property type="match status" value="1"/>
</dbReference>
<comment type="subcellular location">
    <subcellularLocation>
        <location evidence="1">Cell outer membrane</location>
        <topology evidence="1">Lipid-anchor</topology>
    </subcellularLocation>
</comment>
<dbReference type="RefSeq" id="WP_124078557.1">
    <property type="nucleotide sequence ID" value="NZ_UWPJ01000011.1"/>
</dbReference>